<dbReference type="PROSITE" id="PS00688">
    <property type="entry name" value="SIGMA54_INTERACT_3"/>
    <property type="match status" value="1"/>
</dbReference>
<evidence type="ECO:0000313" key="9">
    <source>
        <dbReference type="Proteomes" id="UP000199502"/>
    </source>
</evidence>
<gene>
    <name evidence="8" type="ORF">SAMN05660710_02356</name>
</gene>
<dbReference type="AlphaFoldDB" id="A0A1G5HXP9"/>
<evidence type="ECO:0000256" key="2">
    <source>
        <dbReference type="ARBA" id="ARBA00022840"/>
    </source>
</evidence>
<dbReference type="PROSITE" id="PS50045">
    <property type="entry name" value="SIGMA54_INTERACT_4"/>
    <property type="match status" value="1"/>
</dbReference>
<evidence type="ECO:0000256" key="4">
    <source>
        <dbReference type="ARBA" id="ARBA00023015"/>
    </source>
</evidence>
<dbReference type="Gene3D" id="1.10.8.60">
    <property type="match status" value="1"/>
</dbReference>
<dbReference type="InterPro" id="IPR029016">
    <property type="entry name" value="GAF-like_dom_sf"/>
</dbReference>
<dbReference type="Pfam" id="PF01590">
    <property type="entry name" value="GAF"/>
    <property type="match status" value="1"/>
</dbReference>
<dbReference type="InterPro" id="IPR058031">
    <property type="entry name" value="AAA_lid_NorR"/>
</dbReference>
<dbReference type="Proteomes" id="UP000199502">
    <property type="component" value="Unassembled WGS sequence"/>
</dbReference>
<dbReference type="Gene3D" id="3.40.50.300">
    <property type="entry name" value="P-loop containing nucleotide triphosphate hydrolases"/>
    <property type="match status" value="1"/>
</dbReference>
<dbReference type="InterPro" id="IPR027417">
    <property type="entry name" value="P-loop_NTPase"/>
</dbReference>
<reference evidence="8 9" key="1">
    <citation type="submission" date="2016-10" db="EMBL/GenBank/DDBJ databases">
        <authorList>
            <person name="de Groot N.N."/>
        </authorList>
    </citation>
    <scope>NUCLEOTIDE SEQUENCE [LARGE SCALE GENOMIC DNA]</scope>
    <source>
        <strain evidence="8 9">CGMCC 1.8925</strain>
    </source>
</reference>
<keyword evidence="5" id="KW-0238">DNA-binding</keyword>
<dbReference type="InterPro" id="IPR025944">
    <property type="entry name" value="Sigma_54_int_dom_CS"/>
</dbReference>
<dbReference type="InterPro" id="IPR002197">
    <property type="entry name" value="HTH_Fis"/>
</dbReference>
<keyword evidence="1" id="KW-0547">Nucleotide-binding</keyword>
<protein>
    <submittedName>
        <fullName evidence="8">Transcriptional regulator of acetoin/glycerol metabolism</fullName>
    </submittedName>
</protein>
<dbReference type="PANTHER" id="PTHR32071:SF122">
    <property type="entry name" value="SIGMA FACTOR"/>
    <property type="match status" value="1"/>
</dbReference>
<evidence type="ECO:0000256" key="1">
    <source>
        <dbReference type="ARBA" id="ARBA00022741"/>
    </source>
</evidence>
<dbReference type="Pfam" id="PF14532">
    <property type="entry name" value="Sigma54_activ_2"/>
    <property type="match status" value="1"/>
</dbReference>
<keyword evidence="9" id="KW-1185">Reference proteome</keyword>
<evidence type="ECO:0000256" key="3">
    <source>
        <dbReference type="ARBA" id="ARBA00023012"/>
    </source>
</evidence>
<dbReference type="GO" id="GO:0005524">
    <property type="term" value="F:ATP binding"/>
    <property type="evidence" value="ECO:0007669"/>
    <property type="project" value="UniProtKB-KW"/>
</dbReference>
<dbReference type="SUPFAM" id="SSF52540">
    <property type="entry name" value="P-loop containing nucleoside triphosphate hydrolases"/>
    <property type="match status" value="1"/>
</dbReference>
<evidence type="ECO:0000256" key="6">
    <source>
        <dbReference type="ARBA" id="ARBA00023163"/>
    </source>
</evidence>
<dbReference type="RefSeq" id="WP_090744418.1">
    <property type="nucleotide sequence ID" value="NZ_FMVT01000007.1"/>
</dbReference>
<sequence length="573" mass="61861">MRDVEHVREIERVLQGRPTTRDSVVLASWRRCVERHGLDPARSSPAHIVPEAQLRAHREQAERLIAIARSGLESLFRQVAGQNYVLLLADAKSVTVDFFGDPRFEAELQAAGLYLGSDWSEHLAGTCGVGACIATGEAVTIHQSDHFDLHHTPLSCTAAPIFDTSGQLAAVLDLSLLRSPQPKASQNLAMTLVRTAARRVEMANLMAMARREWVLRLSSSPEFLEVDPEAAVALDGAGTIIGMTHAARTALGPQLLGRRLDEVTTLTVDDLPDLMRGRPAEDRVIRLPDGRALFGHAIAPQTVRLPRQGTQLPGGLSSLAGPDPHMQALLERAARLAGSRLALLIRGATGTGKERLARAIHMCRRDGGCFRLLDCAALEAGALDLPPGPGTLVLKGVEDLDHAAQALLLRRLADCPLRIIATTRCDLAQMVRDGRFRPDLFFRIAGAALDLPPLHLRQDMDWLIERMLRGLSPDALRLSAGARAELKSRLWPGNLRELAATLEAAALISGGEVIDSPDLPPPLLAPAPEAEVEDLPAILDACGWNMALAARRLGVNRSTVLRRVRAAGLVPAA</sequence>
<dbReference type="Gene3D" id="3.30.450.40">
    <property type="match status" value="1"/>
</dbReference>
<dbReference type="SUPFAM" id="SSF46689">
    <property type="entry name" value="Homeodomain-like"/>
    <property type="match status" value="1"/>
</dbReference>
<keyword evidence="2" id="KW-0067">ATP-binding</keyword>
<dbReference type="GO" id="GO:0006355">
    <property type="term" value="P:regulation of DNA-templated transcription"/>
    <property type="evidence" value="ECO:0007669"/>
    <property type="project" value="InterPro"/>
</dbReference>
<keyword evidence="6" id="KW-0804">Transcription</keyword>
<accession>A0A1G5HXP9</accession>
<dbReference type="Pfam" id="PF25601">
    <property type="entry name" value="AAA_lid_14"/>
    <property type="match status" value="1"/>
</dbReference>
<dbReference type="Gene3D" id="1.10.10.60">
    <property type="entry name" value="Homeodomain-like"/>
    <property type="match status" value="1"/>
</dbReference>
<evidence type="ECO:0000259" key="7">
    <source>
        <dbReference type="PROSITE" id="PS50045"/>
    </source>
</evidence>
<name>A0A1G5HXP9_9RHOB</name>
<feature type="domain" description="Sigma-54 factor interaction" evidence="7">
    <location>
        <begin position="319"/>
        <end position="507"/>
    </location>
</feature>
<dbReference type="SUPFAM" id="SSF55781">
    <property type="entry name" value="GAF domain-like"/>
    <property type="match status" value="1"/>
</dbReference>
<dbReference type="InterPro" id="IPR009057">
    <property type="entry name" value="Homeodomain-like_sf"/>
</dbReference>
<keyword evidence="4" id="KW-0805">Transcription regulation</keyword>
<evidence type="ECO:0000256" key="5">
    <source>
        <dbReference type="ARBA" id="ARBA00023125"/>
    </source>
</evidence>
<evidence type="ECO:0000313" key="8">
    <source>
        <dbReference type="EMBL" id="SCY68239.1"/>
    </source>
</evidence>
<keyword evidence="3" id="KW-0902">Two-component regulatory system</keyword>
<dbReference type="GO" id="GO:0043565">
    <property type="term" value="F:sequence-specific DNA binding"/>
    <property type="evidence" value="ECO:0007669"/>
    <property type="project" value="InterPro"/>
</dbReference>
<dbReference type="STRING" id="336292.SAMN05660710_02356"/>
<dbReference type="InterPro" id="IPR002078">
    <property type="entry name" value="Sigma_54_int"/>
</dbReference>
<dbReference type="PANTHER" id="PTHR32071">
    <property type="entry name" value="TRANSCRIPTIONAL REGULATORY PROTEIN"/>
    <property type="match status" value="1"/>
</dbReference>
<dbReference type="EMBL" id="FMVT01000007">
    <property type="protein sequence ID" value="SCY68239.1"/>
    <property type="molecule type" value="Genomic_DNA"/>
</dbReference>
<organism evidence="8 9">
    <name type="scientific">Paracoccus tibetensis</name>
    <dbReference type="NCBI Taxonomy" id="336292"/>
    <lineage>
        <taxon>Bacteria</taxon>
        <taxon>Pseudomonadati</taxon>
        <taxon>Pseudomonadota</taxon>
        <taxon>Alphaproteobacteria</taxon>
        <taxon>Rhodobacterales</taxon>
        <taxon>Paracoccaceae</taxon>
        <taxon>Paracoccus</taxon>
    </lineage>
</organism>
<dbReference type="InterPro" id="IPR003018">
    <property type="entry name" value="GAF"/>
</dbReference>
<dbReference type="GO" id="GO:0000160">
    <property type="term" value="P:phosphorelay signal transduction system"/>
    <property type="evidence" value="ECO:0007669"/>
    <property type="project" value="UniProtKB-KW"/>
</dbReference>
<proteinExistence type="predicted"/>
<dbReference type="OrthoDB" id="9805953at2"/>
<dbReference type="Pfam" id="PF02954">
    <property type="entry name" value="HTH_8"/>
    <property type="match status" value="1"/>
</dbReference>